<evidence type="ECO:0000256" key="6">
    <source>
        <dbReference type="ARBA" id="ARBA00023295"/>
    </source>
</evidence>
<dbReference type="InterPro" id="IPR001223">
    <property type="entry name" value="Glyco_hydro18_cat"/>
</dbReference>
<keyword evidence="7" id="KW-0624">Polysaccharide degradation</keyword>
<dbReference type="PROSITE" id="PS51910">
    <property type="entry name" value="GH18_2"/>
    <property type="match status" value="1"/>
</dbReference>
<keyword evidence="5" id="KW-0119">Carbohydrate metabolism</keyword>
<keyword evidence="14" id="KW-1185">Reference proteome</keyword>
<dbReference type="InterPro" id="IPR045321">
    <property type="entry name" value="Cts1-like"/>
</dbReference>
<evidence type="ECO:0000256" key="10">
    <source>
        <dbReference type="SAM" id="MobiDB-lite"/>
    </source>
</evidence>
<feature type="region of interest" description="Disordered" evidence="10">
    <location>
        <begin position="314"/>
        <end position="350"/>
    </location>
</feature>
<dbReference type="GO" id="GO:0006032">
    <property type="term" value="P:chitin catabolic process"/>
    <property type="evidence" value="ECO:0007669"/>
    <property type="project" value="UniProtKB-KW"/>
</dbReference>
<dbReference type="GO" id="GO:0008843">
    <property type="term" value="F:endochitinase activity"/>
    <property type="evidence" value="ECO:0007669"/>
    <property type="project" value="UniProtKB-EC"/>
</dbReference>
<dbReference type="InterPro" id="IPR001579">
    <property type="entry name" value="Glyco_hydro_18_chit_AS"/>
</dbReference>
<name>A0A8H7SJV9_9FUNG</name>
<dbReference type="EMBL" id="JAEPRE010000241">
    <property type="protein sequence ID" value="KAG2229830.1"/>
    <property type="molecule type" value="Genomic_DNA"/>
</dbReference>
<evidence type="ECO:0000256" key="5">
    <source>
        <dbReference type="ARBA" id="ARBA00023277"/>
    </source>
</evidence>
<keyword evidence="6 8" id="KW-0326">Glycosidase</keyword>
<keyword evidence="4" id="KW-0146">Chitin degradation</keyword>
<evidence type="ECO:0000256" key="1">
    <source>
        <dbReference type="ARBA" id="ARBA00000822"/>
    </source>
</evidence>
<comment type="similarity">
    <text evidence="9">Belongs to the glycosyl hydrolase 18 family.</text>
</comment>
<dbReference type="GO" id="GO:0000272">
    <property type="term" value="P:polysaccharide catabolic process"/>
    <property type="evidence" value="ECO:0007669"/>
    <property type="project" value="UniProtKB-KW"/>
</dbReference>
<dbReference type="CDD" id="cd02877">
    <property type="entry name" value="GH18_hevamine_XipI_class_III"/>
    <property type="match status" value="1"/>
</dbReference>
<dbReference type="Proteomes" id="UP000613177">
    <property type="component" value="Unassembled WGS sequence"/>
</dbReference>
<comment type="catalytic activity">
    <reaction evidence="1">
        <text>Random endo-hydrolysis of N-acetyl-beta-D-glucosaminide (1-&gt;4)-beta-linkages in chitin and chitodextrins.</text>
        <dbReference type="EC" id="3.2.1.14"/>
    </reaction>
</comment>
<evidence type="ECO:0000259" key="12">
    <source>
        <dbReference type="PROSITE" id="PS51910"/>
    </source>
</evidence>
<accession>A0A8H7SJV9</accession>
<protein>
    <recommendedName>
        <fullName evidence="2">chitinase</fullName>
        <ecNumber evidence="2">3.2.1.14</ecNumber>
    </recommendedName>
</protein>
<keyword evidence="11" id="KW-0732">Signal</keyword>
<dbReference type="Pfam" id="PF03427">
    <property type="entry name" value="CBM_19"/>
    <property type="match status" value="1"/>
</dbReference>
<feature type="chain" id="PRO_5034803945" description="chitinase" evidence="11">
    <location>
        <begin position="22"/>
        <end position="538"/>
    </location>
</feature>
<dbReference type="InterPro" id="IPR050542">
    <property type="entry name" value="Glycosyl_Hydrlase18_Chitinase"/>
</dbReference>
<dbReference type="Pfam" id="PF00704">
    <property type="entry name" value="Glyco_hydro_18"/>
    <property type="match status" value="1"/>
</dbReference>
<evidence type="ECO:0000256" key="4">
    <source>
        <dbReference type="ARBA" id="ARBA00023024"/>
    </source>
</evidence>
<sequence length="538" mass="54862">MLLRSLGFAAAALLSSVCVEAAYTANGPNVLYYWGQNSAGGANTQGTLGSYCKTGKMDGVLVSFLHIFNVGGKPGMNLSNACETTFPGLQLLDCPAIGTDIKICQDLGVKVILSLGGASGSYSLANDAAGVTFANTLWDLFGGGSSDTRPFGDAVIDGIDLDIEGGPSTGYSALVTAARSKFGSNFLVGAAPQCPFPDLILGSVINSVGFDYINVQFYNNYCSASSGSFNFDTWADWAKSVSPNKNVKIMLTLPGAPSAAGSGYVPMSTISTLVPSLASTYPGVYGGVAIWDASQAWANSGFADSLYPLVKGNPGNPGTKTTTKTTTTSAPVTSGGVSTTTTTTAPTSVPTSGTCASNGQACSKEGQYVCTTGGAYAVCDHSVWGVTSCPSGTACISTADGSSVYCGFGTGGNVCSASAVSLLRETLTKGAVPKPYKASQVGAQLTVVSSDANGFEAVLNARRLVASPFKKQVTIEFTAPANVKFTSVSNGTVRQVGTNVRIQASNEHDSSMSIVVGIKGSVESGVFVAPNPASMRFK</sequence>
<dbReference type="GO" id="GO:0008061">
    <property type="term" value="F:chitin binding"/>
    <property type="evidence" value="ECO:0007669"/>
    <property type="project" value="InterPro"/>
</dbReference>
<dbReference type="EC" id="3.2.1.14" evidence="2"/>
<proteinExistence type="inferred from homology"/>
<dbReference type="PROSITE" id="PS01095">
    <property type="entry name" value="GH18_1"/>
    <property type="match status" value="1"/>
</dbReference>
<dbReference type="InterPro" id="IPR017853">
    <property type="entry name" value="GH"/>
</dbReference>
<evidence type="ECO:0000256" key="9">
    <source>
        <dbReference type="RuleBase" id="RU004453"/>
    </source>
</evidence>
<evidence type="ECO:0000313" key="14">
    <source>
        <dbReference type="Proteomes" id="UP000613177"/>
    </source>
</evidence>
<dbReference type="PANTHER" id="PTHR45708">
    <property type="entry name" value="ENDOCHITINASE"/>
    <property type="match status" value="1"/>
</dbReference>
<comment type="caution">
    <text evidence="13">The sequence shown here is derived from an EMBL/GenBank/DDBJ whole genome shotgun (WGS) entry which is preliminary data.</text>
</comment>
<evidence type="ECO:0000256" key="7">
    <source>
        <dbReference type="ARBA" id="ARBA00023326"/>
    </source>
</evidence>
<keyword evidence="3 8" id="KW-0378">Hydrolase</keyword>
<evidence type="ECO:0000313" key="13">
    <source>
        <dbReference type="EMBL" id="KAG2229830.1"/>
    </source>
</evidence>
<reference evidence="13" key="1">
    <citation type="submission" date="2021-01" db="EMBL/GenBank/DDBJ databases">
        <title>Metabolic potential, ecology and presence of endohyphal bacteria is reflected in genomic diversity of Mucoromycotina.</title>
        <authorList>
            <person name="Muszewska A."/>
            <person name="Okrasinska A."/>
            <person name="Steczkiewicz K."/>
            <person name="Drgas O."/>
            <person name="Orlowska M."/>
            <person name="Perlinska-Lenart U."/>
            <person name="Aleksandrzak-Piekarczyk T."/>
            <person name="Szatraj K."/>
            <person name="Zielenkiewicz U."/>
            <person name="Pilsyk S."/>
            <person name="Malc E."/>
            <person name="Mieczkowski P."/>
            <person name="Kruszewska J.S."/>
            <person name="Biernat P."/>
            <person name="Pawlowska J."/>
        </authorList>
    </citation>
    <scope>NUCLEOTIDE SEQUENCE</scope>
    <source>
        <strain evidence="13">WA0000018081</strain>
    </source>
</reference>
<dbReference type="AlphaFoldDB" id="A0A8H7SJV9"/>
<evidence type="ECO:0000256" key="8">
    <source>
        <dbReference type="RuleBase" id="RU000489"/>
    </source>
</evidence>
<dbReference type="SUPFAM" id="SSF51445">
    <property type="entry name" value="(Trans)glycosidases"/>
    <property type="match status" value="1"/>
</dbReference>
<organism evidence="13 14">
    <name type="scientific">Thamnidium elegans</name>
    <dbReference type="NCBI Taxonomy" id="101142"/>
    <lineage>
        <taxon>Eukaryota</taxon>
        <taxon>Fungi</taxon>
        <taxon>Fungi incertae sedis</taxon>
        <taxon>Mucoromycota</taxon>
        <taxon>Mucoromycotina</taxon>
        <taxon>Mucoromycetes</taxon>
        <taxon>Mucorales</taxon>
        <taxon>Mucorineae</taxon>
        <taxon>Mucoraceae</taxon>
        <taxon>Thamnidium</taxon>
    </lineage>
</organism>
<evidence type="ECO:0000256" key="11">
    <source>
        <dbReference type="SAM" id="SignalP"/>
    </source>
</evidence>
<feature type="signal peptide" evidence="11">
    <location>
        <begin position="1"/>
        <end position="21"/>
    </location>
</feature>
<dbReference type="Gene3D" id="3.20.20.80">
    <property type="entry name" value="Glycosidases"/>
    <property type="match status" value="1"/>
</dbReference>
<dbReference type="PANTHER" id="PTHR45708:SF49">
    <property type="entry name" value="ENDOCHITINASE"/>
    <property type="match status" value="1"/>
</dbReference>
<dbReference type="GO" id="GO:0005576">
    <property type="term" value="C:extracellular region"/>
    <property type="evidence" value="ECO:0007669"/>
    <property type="project" value="TreeGrafter"/>
</dbReference>
<evidence type="ECO:0000256" key="2">
    <source>
        <dbReference type="ARBA" id="ARBA00012729"/>
    </source>
</evidence>
<evidence type="ECO:0000256" key="3">
    <source>
        <dbReference type="ARBA" id="ARBA00022801"/>
    </source>
</evidence>
<feature type="domain" description="GH18" evidence="12">
    <location>
        <begin position="28"/>
        <end position="313"/>
    </location>
</feature>
<gene>
    <name evidence="13" type="ORF">INT48_008274</name>
</gene>
<dbReference type="InterPro" id="IPR005089">
    <property type="entry name" value="CBM19"/>
</dbReference>